<organism evidence="1 2">
    <name type="scientific">Streptomyces luteosporeus</name>
    <dbReference type="NCBI Taxonomy" id="173856"/>
    <lineage>
        <taxon>Bacteria</taxon>
        <taxon>Bacillati</taxon>
        <taxon>Actinomycetota</taxon>
        <taxon>Actinomycetes</taxon>
        <taxon>Kitasatosporales</taxon>
        <taxon>Streptomycetaceae</taxon>
        <taxon>Streptomyces</taxon>
    </lineage>
</organism>
<dbReference type="RefSeq" id="WP_344434533.1">
    <property type="nucleotide sequence ID" value="NZ_BAAASL010000006.1"/>
</dbReference>
<gene>
    <name evidence="1" type="ORF">GCM10010315_19940</name>
</gene>
<comment type="caution">
    <text evidence="1">The sequence shown here is derived from an EMBL/GenBank/DDBJ whole genome shotgun (WGS) entry which is preliminary data.</text>
</comment>
<accession>A0ABN3TMY3</accession>
<proteinExistence type="predicted"/>
<reference evidence="1 2" key="1">
    <citation type="journal article" date="2019" name="Int. J. Syst. Evol. Microbiol.">
        <title>The Global Catalogue of Microorganisms (GCM) 10K type strain sequencing project: providing services to taxonomists for standard genome sequencing and annotation.</title>
        <authorList>
            <consortium name="The Broad Institute Genomics Platform"/>
            <consortium name="The Broad Institute Genome Sequencing Center for Infectious Disease"/>
            <person name="Wu L."/>
            <person name="Ma J."/>
        </authorList>
    </citation>
    <scope>NUCLEOTIDE SEQUENCE [LARGE SCALE GENOMIC DNA]</scope>
    <source>
        <strain evidence="1 2">JCM 4542</strain>
    </source>
</reference>
<sequence>MFHLHEQRSTVTFGLLLGTGGTGGGGDTAAVAARLKELDPCCVVAGTETVIPQICTDDAGEVESWIEREGLAGADLVTKDLLATLSLGFVVLAHADREQVWADCRAVREMEKRLVLQEPCPAE</sequence>
<protein>
    <submittedName>
        <fullName evidence="1">Uncharacterized protein</fullName>
    </submittedName>
</protein>
<keyword evidence="2" id="KW-1185">Reference proteome</keyword>
<evidence type="ECO:0000313" key="1">
    <source>
        <dbReference type="EMBL" id="GAA2713780.1"/>
    </source>
</evidence>
<dbReference type="EMBL" id="BAAASL010000006">
    <property type="protein sequence ID" value="GAA2713780.1"/>
    <property type="molecule type" value="Genomic_DNA"/>
</dbReference>
<evidence type="ECO:0000313" key="2">
    <source>
        <dbReference type="Proteomes" id="UP001500886"/>
    </source>
</evidence>
<dbReference type="Proteomes" id="UP001500886">
    <property type="component" value="Unassembled WGS sequence"/>
</dbReference>
<name>A0ABN3TMY3_9ACTN</name>